<gene>
    <name evidence="1" type="ORF">AGLY_015422</name>
</gene>
<name>A0A6G0T2P5_APHGL</name>
<proteinExistence type="predicted"/>
<sequence>MVTFFAGTIKEYFCKSRTIHCVLRKISEFFLDLFSHFFCTRVNHGHFSVRLLAGHEENGCHTEQRELEHDSCVVRTNTRKHGQDDDVSYLVQRKSVLTGTRTTELQRANNSTDSRRKVDTQCSRTTAGINNTPIKMGIKLFAICVTTVLCVGYVAGEYCYNDVVGACSPVGGEVQNCNSRYGAFKGDELLTNVQTYANTHILRSFQFLLMWCEVALEA</sequence>
<accession>A0A6G0T2P5</accession>
<protein>
    <submittedName>
        <fullName evidence="1">Uncharacterized protein</fullName>
    </submittedName>
</protein>
<organism evidence="1 2">
    <name type="scientific">Aphis glycines</name>
    <name type="common">Soybean aphid</name>
    <dbReference type="NCBI Taxonomy" id="307491"/>
    <lineage>
        <taxon>Eukaryota</taxon>
        <taxon>Metazoa</taxon>
        <taxon>Ecdysozoa</taxon>
        <taxon>Arthropoda</taxon>
        <taxon>Hexapoda</taxon>
        <taxon>Insecta</taxon>
        <taxon>Pterygota</taxon>
        <taxon>Neoptera</taxon>
        <taxon>Paraneoptera</taxon>
        <taxon>Hemiptera</taxon>
        <taxon>Sternorrhyncha</taxon>
        <taxon>Aphidomorpha</taxon>
        <taxon>Aphidoidea</taxon>
        <taxon>Aphididae</taxon>
        <taxon>Aphidini</taxon>
        <taxon>Aphis</taxon>
        <taxon>Aphis</taxon>
    </lineage>
</organism>
<dbReference type="OrthoDB" id="6363126at2759"/>
<reference evidence="1 2" key="1">
    <citation type="submission" date="2019-08" db="EMBL/GenBank/DDBJ databases">
        <title>The genome of the soybean aphid Biotype 1, its phylome, world population structure and adaptation to the North American continent.</title>
        <authorList>
            <person name="Giordano R."/>
            <person name="Donthu R.K."/>
            <person name="Hernandez A.G."/>
            <person name="Wright C.L."/>
            <person name="Zimin A.V."/>
        </authorList>
    </citation>
    <scope>NUCLEOTIDE SEQUENCE [LARGE SCALE GENOMIC DNA]</scope>
    <source>
        <tissue evidence="1">Whole aphids</tissue>
    </source>
</reference>
<dbReference type="EMBL" id="VYZN01000071">
    <property type="protein sequence ID" value="KAE9524177.1"/>
    <property type="molecule type" value="Genomic_DNA"/>
</dbReference>
<dbReference type="AlphaFoldDB" id="A0A6G0T2P5"/>
<evidence type="ECO:0000313" key="1">
    <source>
        <dbReference type="EMBL" id="KAE9524177.1"/>
    </source>
</evidence>
<dbReference type="Proteomes" id="UP000475862">
    <property type="component" value="Unassembled WGS sequence"/>
</dbReference>
<evidence type="ECO:0000313" key="2">
    <source>
        <dbReference type="Proteomes" id="UP000475862"/>
    </source>
</evidence>
<comment type="caution">
    <text evidence="1">The sequence shown here is derived from an EMBL/GenBank/DDBJ whole genome shotgun (WGS) entry which is preliminary data.</text>
</comment>
<keyword evidence="2" id="KW-1185">Reference proteome</keyword>